<dbReference type="Pfam" id="PF14226">
    <property type="entry name" value="DIOX_N"/>
    <property type="match status" value="1"/>
</dbReference>
<gene>
    <name evidence="2" type="ORF">METZ01_LOCUS156659</name>
</gene>
<evidence type="ECO:0000259" key="1">
    <source>
        <dbReference type="Pfam" id="PF14226"/>
    </source>
</evidence>
<dbReference type="EMBL" id="UINC01026408">
    <property type="protein sequence ID" value="SVB03805.1"/>
    <property type="molecule type" value="Genomic_DNA"/>
</dbReference>
<evidence type="ECO:0000313" key="2">
    <source>
        <dbReference type="EMBL" id="SVB03805.1"/>
    </source>
</evidence>
<proteinExistence type="predicted"/>
<reference evidence="2" key="1">
    <citation type="submission" date="2018-05" db="EMBL/GenBank/DDBJ databases">
        <authorList>
            <person name="Lanie J.A."/>
            <person name="Ng W.-L."/>
            <person name="Kazmierczak K.M."/>
            <person name="Andrzejewski T.M."/>
            <person name="Davidsen T.M."/>
            <person name="Wayne K.J."/>
            <person name="Tettelin H."/>
            <person name="Glass J.I."/>
            <person name="Rusch D."/>
            <person name="Podicherti R."/>
            <person name="Tsui H.-C.T."/>
            <person name="Winkler M.E."/>
        </authorList>
    </citation>
    <scope>NUCLEOTIDE SEQUENCE</scope>
</reference>
<organism evidence="2">
    <name type="scientific">marine metagenome</name>
    <dbReference type="NCBI Taxonomy" id="408172"/>
    <lineage>
        <taxon>unclassified sequences</taxon>
        <taxon>metagenomes</taxon>
        <taxon>ecological metagenomes</taxon>
    </lineage>
</organism>
<dbReference type="InterPro" id="IPR027443">
    <property type="entry name" value="IPNS-like_sf"/>
</dbReference>
<sequence>MSTPQEKGITAVNQEYTQYDQVKKEQVYQLAEGSAEEMFDDVIQIKTCDMRLYYQGGQEGKAQFAQQIGEAMEGIGFVILEGHEVPTELYRRAHDRVCEFFETIPLEDKMRYEAARFGSVNQGYFPIKETSR</sequence>
<feature type="non-terminal residue" evidence="2">
    <location>
        <position position="132"/>
    </location>
</feature>
<protein>
    <recommendedName>
        <fullName evidence="1">Non-haem dioxygenase N-terminal domain-containing protein</fullName>
    </recommendedName>
</protein>
<accession>A0A382AQI7</accession>
<name>A0A382AQI7_9ZZZZ</name>
<dbReference type="Gene3D" id="2.60.120.330">
    <property type="entry name" value="B-lactam Antibiotic, Isopenicillin N Synthase, Chain"/>
    <property type="match status" value="1"/>
</dbReference>
<dbReference type="AlphaFoldDB" id="A0A382AQI7"/>
<dbReference type="SUPFAM" id="SSF51197">
    <property type="entry name" value="Clavaminate synthase-like"/>
    <property type="match status" value="1"/>
</dbReference>
<dbReference type="InterPro" id="IPR026992">
    <property type="entry name" value="DIOX_N"/>
</dbReference>
<feature type="domain" description="Non-haem dioxygenase N-terminal" evidence="1">
    <location>
        <begin position="49"/>
        <end position="129"/>
    </location>
</feature>